<feature type="transmembrane region" description="Helical" evidence="5">
    <location>
        <begin position="253"/>
        <end position="273"/>
    </location>
</feature>
<dbReference type="Proteomes" id="UP000243205">
    <property type="component" value="Unassembled WGS sequence"/>
</dbReference>
<dbReference type="EMBL" id="FNAQ01000009">
    <property type="protein sequence ID" value="SDE37484.1"/>
    <property type="molecule type" value="Genomic_DNA"/>
</dbReference>
<feature type="transmembrane region" description="Helical" evidence="5">
    <location>
        <begin position="12"/>
        <end position="39"/>
    </location>
</feature>
<keyword evidence="3 5" id="KW-1133">Transmembrane helix</keyword>
<comment type="similarity">
    <text evidence="5">Belongs to the 4-toluene sulfonate uptake permease (TSUP) (TC 2.A.102) family.</text>
</comment>
<keyword evidence="2 5" id="KW-0812">Transmembrane</keyword>
<evidence type="ECO:0000256" key="3">
    <source>
        <dbReference type="ARBA" id="ARBA00022989"/>
    </source>
</evidence>
<evidence type="ECO:0000256" key="1">
    <source>
        <dbReference type="ARBA" id="ARBA00004141"/>
    </source>
</evidence>
<sequence length="274" mass="28089">MTLLCGQTLLLFGLLGSLAGLLAGLLGIGGGIILVPLFLWVFNALNYAPELVVHLAFGTSLCVILPSALGSALGHRQRGNLELQQVRPLALGGLIGALLGAALAVRLPAAGLKGAFGLMQMLAALQMLLGSARPRPAGMGSAASGPLLAIGCGGGLFAAFFGAGGGFVLVPLMLLVLRMPIHLAVGNSSALIVVSALFGTLSYLYHGWQVAGLPPGCVGYVHWQAAALVIPFTLLFANLGVRLATRFSQQRLVRLFALLLLLIGGQMLVEVIAG</sequence>
<feature type="transmembrane region" description="Helical" evidence="5">
    <location>
        <begin position="89"/>
        <end position="107"/>
    </location>
</feature>
<organism evidence="6 7">
    <name type="scientific">Desulfuromonas thiophila</name>
    <dbReference type="NCBI Taxonomy" id="57664"/>
    <lineage>
        <taxon>Bacteria</taxon>
        <taxon>Pseudomonadati</taxon>
        <taxon>Thermodesulfobacteriota</taxon>
        <taxon>Desulfuromonadia</taxon>
        <taxon>Desulfuromonadales</taxon>
        <taxon>Desulfuromonadaceae</taxon>
        <taxon>Desulfuromonas</taxon>
    </lineage>
</organism>
<feature type="transmembrane region" description="Helical" evidence="5">
    <location>
        <begin position="189"/>
        <end position="208"/>
    </location>
</feature>
<keyword evidence="7" id="KW-1185">Reference proteome</keyword>
<feature type="transmembrane region" description="Helical" evidence="5">
    <location>
        <begin position="220"/>
        <end position="241"/>
    </location>
</feature>
<feature type="transmembrane region" description="Helical" evidence="5">
    <location>
        <begin position="147"/>
        <end position="177"/>
    </location>
</feature>
<name>A0A1G7CDM2_9BACT</name>
<dbReference type="AlphaFoldDB" id="A0A1G7CDM2"/>
<evidence type="ECO:0000256" key="5">
    <source>
        <dbReference type="RuleBase" id="RU363041"/>
    </source>
</evidence>
<dbReference type="InterPro" id="IPR002781">
    <property type="entry name" value="TM_pro_TauE-like"/>
</dbReference>
<feature type="transmembrane region" description="Helical" evidence="5">
    <location>
        <begin position="51"/>
        <end position="69"/>
    </location>
</feature>
<evidence type="ECO:0000256" key="4">
    <source>
        <dbReference type="ARBA" id="ARBA00023136"/>
    </source>
</evidence>
<keyword evidence="5" id="KW-1003">Cell membrane</keyword>
<reference evidence="7" key="1">
    <citation type="submission" date="2016-10" db="EMBL/GenBank/DDBJ databases">
        <authorList>
            <person name="Varghese N."/>
            <person name="Submissions S."/>
        </authorList>
    </citation>
    <scope>NUCLEOTIDE SEQUENCE [LARGE SCALE GENOMIC DNA]</scope>
    <source>
        <strain evidence="7">DSM 8987</strain>
    </source>
</reference>
<dbReference type="PANTHER" id="PTHR43483:SF3">
    <property type="entry name" value="MEMBRANE TRANSPORTER PROTEIN HI_0806-RELATED"/>
    <property type="match status" value="1"/>
</dbReference>
<dbReference type="PANTHER" id="PTHR43483">
    <property type="entry name" value="MEMBRANE TRANSPORTER PROTEIN HI_0806-RELATED"/>
    <property type="match status" value="1"/>
</dbReference>
<gene>
    <name evidence="6" type="ORF">SAMN05661003_10952</name>
</gene>
<evidence type="ECO:0000313" key="6">
    <source>
        <dbReference type="EMBL" id="SDE37484.1"/>
    </source>
</evidence>
<dbReference type="RefSeq" id="WP_092078628.1">
    <property type="nucleotide sequence ID" value="NZ_FNAQ01000009.1"/>
</dbReference>
<dbReference type="Pfam" id="PF01925">
    <property type="entry name" value="TauE"/>
    <property type="match status" value="1"/>
</dbReference>
<dbReference type="STRING" id="57664.SAMN05661003_10952"/>
<evidence type="ECO:0000256" key="2">
    <source>
        <dbReference type="ARBA" id="ARBA00022692"/>
    </source>
</evidence>
<dbReference type="OrthoDB" id="457670at2"/>
<dbReference type="GO" id="GO:0005886">
    <property type="term" value="C:plasma membrane"/>
    <property type="evidence" value="ECO:0007669"/>
    <property type="project" value="UniProtKB-SubCell"/>
</dbReference>
<keyword evidence="4 5" id="KW-0472">Membrane</keyword>
<proteinExistence type="inferred from homology"/>
<accession>A0A1G7CDM2</accession>
<comment type="subcellular location">
    <subcellularLocation>
        <location evidence="5">Cell membrane</location>
        <topology evidence="5">Multi-pass membrane protein</topology>
    </subcellularLocation>
    <subcellularLocation>
        <location evidence="1">Membrane</location>
        <topology evidence="1">Multi-pass membrane protein</topology>
    </subcellularLocation>
</comment>
<protein>
    <recommendedName>
        <fullName evidence="5">Probable membrane transporter protein</fullName>
    </recommendedName>
</protein>
<evidence type="ECO:0000313" key="7">
    <source>
        <dbReference type="Proteomes" id="UP000243205"/>
    </source>
</evidence>